<dbReference type="InterPro" id="IPR011659">
    <property type="entry name" value="WD40"/>
</dbReference>
<dbReference type="InterPro" id="IPR006680">
    <property type="entry name" value="Amidohydro-rel"/>
</dbReference>
<accession>A0A0F9JE59</accession>
<evidence type="ECO:0000313" key="4">
    <source>
        <dbReference type="EMBL" id="KKM68089.1"/>
    </source>
</evidence>
<dbReference type="SUPFAM" id="SSF69304">
    <property type="entry name" value="Tricorn protease N-terminal domain"/>
    <property type="match status" value="2"/>
</dbReference>
<dbReference type="Gene3D" id="2.120.10.30">
    <property type="entry name" value="TolB, C-terminal domain"/>
    <property type="match status" value="3"/>
</dbReference>
<dbReference type="Gene3D" id="2.30.40.10">
    <property type="entry name" value="Urease, subunit C, domain 1"/>
    <property type="match status" value="1"/>
</dbReference>
<evidence type="ECO:0000256" key="1">
    <source>
        <dbReference type="ARBA" id="ARBA00009820"/>
    </source>
</evidence>
<dbReference type="InterPro" id="IPR011042">
    <property type="entry name" value="6-blade_b-propeller_TolB-like"/>
</dbReference>
<dbReference type="Gene3D" id="3.20.20.140">
    <property type="entry name" value="Metal-dependent hydrolases"/>
    <property type="match status" value="1"/>
</dbReference>
<dbReference type="PANTHER" id="PTHR36842:SF1">
    <property type="entry name" value="PROTEIN TOLB"/>
    <property type="match status" value="1"/>
</dbReference>
<proteinExistence type="inferred from homology"/>
<dbReference type="Pfam" id="PF10647">
    <property type="entry name" value="Gmad1"/>
    <property type="match status" value="1"/>
</dbReference>
<dbReference type="AlphaFoldDB" id="A0A0F9JE59"/>
<evidence type="ECO:0008006" key="5">
    <source>
        <dbReference type="Google" id="ProtNLM"/>
    </source>
</evidence>
<name>A0A0F9JE59_9ZZZZ</name>
<evidence type="ECO:0000259" key="3">
    <source>
        <dbReference type="Pfam" id="PF10647"/>
    </source>
</evidence>
<dbReference type="PROSITE" id="PS51257">
    <property type="entry name" value="PROKAR_LIPOPROTEIN"/>
    <property type="match status" value="1"/>
</dbReference>
<organism evidence="4">
    <name type="scientific">marine sediment metagenome</name>
    <dbReference type="NCBI Taxonomy" id="412755"/>
    <lineage>
        <taxon>unclassified sequences</taxon>
        <taxon>metagenomes</taxon>
        <taxon>ecological metagenomes</taxon>
    </lineage>
</organism>
<dbReference type="EMBL" id="LAZR01010230">
    <property type="protein sequence ID" value="KKM68089.1"/>
    <property type="molecule type" value="Genomic_DNA"/>
</dbReference>
<gene>
    <name evidence="4" type="ORF">LCGC14_1464370</name>
</gene>
<dbReference type="Pfam" id="PF07676">
    <property type="entry name" value="PD40"/>
    <property type="match status" value="5"/>
</dbReference>
<dbReference type="SUPFAM" id="SSF51556">
    <property type="entry name" value="Metallo-dependent hydrolases"/>
    <property type="match status" value="1"/>
</dbReference>
<sequence length="999" mass="109836">MRQISYLCLLSLSLLGLFACSNFKENKEQASENAIAVSLKEGTNMAAALSPDKKSLALDLQGTIWVMPASGGEATPVTDELGDCHEPTWSPDGQSIAFHSYKDGNYHIWTVQKDGTDLKQITSGLYDDREPDWSPSGETIVFSSDRNGNYDIWQVRLSDRSLSSLTLDEGNDYNPAVSSNDGQIAFVSERSDAPGIYVTNQGKEKLLVPSDEQLAAPSWNENNNLVSFTAYDGQNSILHIVDAESGKTHSGSIKGEDIFPFRTSWVNDSTYLYTADGKIKKRTLGQKDAETIVFQATVNLNRPGYTRKTYNFDDQQTKTPMGIMGPMVSPDGNSVAFAALGNLYIQEIGAELTQLTNDAFVDIDPDWSPDGKSIVFVSDRGGKMDLWLQDLETNVAKQLTDLEESALAPSFSPDGQSIAFYATDARNVWGRGTLSILNVSSGEITPIHDPVFVPSKPSWSPNGQTIALMALQPASTRYREGMSEIMLVSINGENERYVSPDSTRTSGMRSKNGPLWSPDGTKIAYIQDGVLWIVPVDESGEITGSPKQLTEELAAKPSWAGDSKNMVYLATDHLKKIDTETGAQKDIPIDLEWKPQLAEGTYVVHAGRLFNGLDSTYLENMDILIENHRFKEIVPHQERTDMKIIDASNQVVMPGLFEMHTHQHASVGERLGRIWLSYGITSVREPGADPYDALERKEAWSNGTRPGPREFFTGGLTDGGRIYYGLANSVIHGPHMKLEMKRAEKLGYDLIKTYVRMPDSIQKAITMAAHDIGIPVSSHEIFPSTKYNVDAVEHIRGTSRRGYSMKQSELNRTYDDVIQLLAQSGMNITPTIGLQGGFFLMMEKDSNLIKNRQLNALYSPSYVAELATALPRIKAMRPGYGSNFDDIYQTITAIIKAGGHMTAGTDSPFIPYGTSLHVEMQLFVEAGLSPYQALQAATIKSAEAVGVDKDLGTIEAGKLADLVIVDGDPLTHIKDAWNVNTVIKNGITYDIDELLKSSD</sequence>
<dbReference type="SUPFAM" id="SSF51338">
    <property type="entry name" value="Composite domain of metallo-dependent hydrolases"/>
    <property type="match status" value="1"/>
</dbReference>
<protein>
    <recommendedName>
        <fullName evidence="5">Amidohydrolase-related domain-containing protein</fullName>
    </recommendedName>
</protein>
<dbReference type="InterPro" id="IPR011059">
    <property type="entry name" value="Metal-dep_hydrolase_composite"/>
</dbReference>
<dbReference type="PANTHER" id="PTHR36842">
    <property type="entry name" value="PROTEIN TOLB HOMOLOG"/>
    <property type="match status" value="1"/>
</dbReference>
<dbReference type="Pfam" id="PF01979">
    <property type="entry name" value="Amidohydro_1"/>
    <property type="match status" value="1"/>
</dbReference>
<evidence type="ECO:0000259" key="2">
    <source>
        <dbReference type="Pfam" id="PF01979"/>
    </source>
</evidence>
<comment type="similarity">
    <text evidence="1">Belongs to the TolB family.</text>
</comment>
<reference evidence="4" key="1">
    <citation type="journal article" date="2015" name="Nature">
        <title>Complex archaea that bridge the gap between prokaryotes and eukaryotes.</title>
        <authorList>
            <person name="Spang A."/>
            <person name="Saw J.H."/>
            <person name="Jorgensen S.L."/>
            <person name="Zaremba-Niedzwiedzka K."/>
            <person name="Martijn J."/>
            <person name="Lind A.E."/>
            <person name="van Eijk R."/>
            <person name="Schleper C."/>
            <person name="Guy L."/>
            <person name="Ettema T.J."/>
        </authorList>
    </citation>
    <scope>NUCLEOTIDE SEQUENCE</scope>
</reference>
<feature type="domain" description="Lipoprotein LpqB C-terminal" evidence="3">
    <location>
        <begin position="173"/>
        <end position="249"/>
    </location>
</feature>
<dbReference type="InterPro" id="IPR018910">
    <property type="entry name" value="LpqB_C"/>
</dbReference>
<feature type="domain" description="Amidohydrolase-related" evidence="2">
    <location>
        <begin position="760"/>
        <end position="986"/>
    </location>
</feature>
<comment type="caution">
    <text evidence="4">The sequence shown here is derived from an EMBL/GenBank/DDBJ whole genome shotgun (WGS) entry which is preliminary data.</text>
</comment>
<dbReference type="InterPro" id="IPR032466">
    <property type="entry name" value="Metal_Hydrolase"/>
</dbReference>
<dbReference type="GO" id="GO:0016810">
    <property type="term" value="F:hydrolase activity, acting on carbon-nitrogen (but not peptide) bonds"/>
    <property type="evidence" value="ECO:0007669"/>
    <property type="project" value="InterPro"/>
</dbReference>